<reference evidence="1" key="1">
    <citation type="journal article" date="2021" name="New Phytol.">
        <title>Evolutionary innovations through gain and loss of genes in the ectomycorrhizal Boletales.</title>
        <authorList>
            <person name="Wu G."/>
            <person name="Miyauchi S."/>
            <person name="Morin E."/>
            <person name="Kuo A."/>
            <person name="Drula E."/>
            <person name="Varga T."/>
            <person name="Kohler A."/>
            <person name="Feng B."/>
            <person name="Cao Y."/>
            <person name="Lipzen A."/>
            <person name="Daum C."/>
            <person name="Hundley H."/>
            <person name="Pangilinan J."/>
            <person name="Johnson J."/>
            <person name="Barry K."/>
            <person name="LaButti K."/>
            <person name="Ng V."/>
            <person name="Ahrendt S."/>
            <person name="Min B."/>
            <person name="Choi I.G."/>
            <person name="Park H."/>
            <person name="Plett J.M."/>
            <person name="Magnuson J."/>
            <person name="Spatafora J.W."/>
            <person name="Nagy L.G."/>
            <person name="Henrissat B."/>
            <person name="Grigoriev I.V."/>
            <person name="Yang Z.L."/>
            <person name="Xu J."/>
            <person name="Martin F.M."/>
        </authorList>
    </citation>
    <scope>NUCLEOTIDE SEQUENCE</scope>
    <source>
        <strain evidence="1">ATCC 28755</strain>
    </source>
</reference>
<keyword evidence="2" id="KW-1185">Reference proteome</keyword>
<name>A0ACB7ZR14_9AGAM</name>
<organism evidence="1 2">
    <name type="scientific">Hygrophoropsis aurantiaca</name>
    <dbReference type="NCBI Taxonomy" id="72124"/>
    <lineage>
        <taxon>Eukaryota</taxon>
        <taxon>Fungi</taxon>
        <taxon>Dikarya</taxon>
        <taxon>Basidiomycota</taxon>
        <taxon>Agaricomycotina</taxon>
        <taxon>Agaricomycetes</taxon>
        <taxon>Agaricomycetidae</taxon>
        <taxon>Boletales</taxon>
        <taxon>Coniophorineae</taxon>
        <taxon>Hygrophoropsidaceae</taxon>
        <taxon>Hygrophoropsis</taxon>
    </lineage>
</organism>
<dbReference type="EMBL" id="MU268862">
    <property type="protein sequence ID" value="KAH7903609.1"/>
    <property type="molecule type" value="Genomic_DNA"/>
</dbReference>
<accession>A0ACB7ZR14</accession>
<sequence>ASCALRQHEPRTAVELLEQGRGVLWTQMANLHTPLEHLRGVNALGERLAIDLQRISSQLNKLSGSMQDDKISSHDAKAQYHRQLAEEWDSVVSQARQVEGFSRFLLPPLYSDLQEAAANGPIVVINASEYSCDAIIILLNGAPCHVPLPDITLDDVSDLLLILTYALSESQDQLQIVSLLRDLWKLVMLPIVHALEKTQVAPGSRIWLCPTSMFISLPLHAAGPYQKDKQGLSDLYIISYTPTLSALIRTRNNKVASPTIPKFAVIGQPTPSGGSEHKLPSVNAELDLVLELLPPSVPSSRLSDTEATNSAALATLHEHSWVHIACHGQQNPVQAFDSCFLMHDKPLSLLDIIHANISHPEFAFLSACHTAAGDKETPDEIIHLAAGMQFSGFKSVIGTMWAVDDEIAHHMVSGFYMAMFEHGMDYTKAAASLHKAIQTVPKKIVPLEQRIVFIHIGA</sequence>
<protein>
    <submittedName>
        <fullName evidence="1">CHAT domain-containing protein</fullName>
    </submittedName>
</protein>
<feature type="non-terminal residue" evidence="1">
    <location>
        <position position="1"/>
    </location>
</feature>
<gene>
    <name evidence="1" type="ORF">BJ138DRAFT_1191530</name>
</gene>
<dbReference type="Proteomes" id="UP000790377">
    <property type="component" value="Unassembled WGS sequence"/>
</dbReference>
<proteinExistence type="predicted"/>
<comment type="caution">
    <text evidence="1">The sequence shown here is derived from an EMBL/GenBank/DDBJ whole genome shotgun (WGS) entry which is preliminary data.</text>
</comment>
<evidence type="ECO:0000313" key="1">
    <source>
        <dbReference type="EMBL" id="KAH7903609.1"/>
    </source>
</evidence>
<evidence type="ECO:0000313" key="2">
    <source>
        <dbReference type="Proteomes" id="UP000790377"/>
    </source>
</evidence>
<feature type="non-terminal residue" evidence="1">
    <location>
        <position position="458"/>
    </location>
</feature>